<dbReference type="RefSeq" id="WP_098037456.1">
    <property type="nucleotide sequence ID" value="NZ_CWGJ01000005.1"/>
</dbReference>
<reference evidence="3" key="1">
    <citation type="submission" date="2015-06" db="EMBL/GenBank/DDBJ databases">
        <authorList>
            <person name="Bertelli C."/>
        </authorList>
    </citation>
    <scope>NUCLEOTIDE SEQUENCE [LARGE SCALE GENOMIC DNA]</scope>
    <source>
        <strain evidence="3">CRIB-30</strain>
    </source>
</reference>
<organism evidence="2 3">
    <name type="scientific">Estrella lausannensis</name>
    <dbReference type="NCBI Taxonomy" id="483423"/>
    <lineage>
        <taxon>Bacteria</taxon>
        <taxon>Pseudomonadati</taxon>
        <taxon>Chlamydiota</taxon>
        <taxon>Chlamydiia</taxon>
        <taxon>Parachlamydiales</taxon>
        <taxon>Candidatus Criblamydiaceae</taxon>
        <taxon>Estrella</taxon>
    </lineage>
</organism>
<dbReference type="Gene3D" id="3.60.130.30">
    <property type="match status" value="1"/>
</dbReference>
<evidence type="ECO:0000313" key="2">
    <source>
        <dbReference type="EMBL" id="CRX37594.1"/>
    </source>
</evidence>
<proteinExistence type="predicted"/>
<evidence type="ECO:0000313" key="3">
    <source>
        <dbReference type="Proteomes" id="UP000220251"/>
    </source>
</evidence>
<dbReference type="Proteomes" id="UP000220251">
    <property type="component" value="Unassembled WGS sequence"/>
</dbReference>
<feature type="region of interest" description="Disordered" evidence="1">
    <location>
        <begin position="500"/>
        <end position="523"/>
    </location>
</feature>
<accession>A0A0H5DQ06</accession>
<evidence type="ECO:0000256" key="1">
    <source>
        <dbReference type="SAM" id="MobiDB-lite"/>
    </source>
</evidence>
<protein>
    <submittedName>
        <fullName evidence="2">Uncharacterized protein</fullName>
    </submittedName>
</protein>
<dbReference type="AlphaFoldDB" id="A0A0H5DQ06"/>
<keyword evidence="3" id="KW-1185">Reference proteome</keyword>
<dbReference type="EMBL" id="CWGJ01000005">
    <property type="protein sequence ID" value="CRX37594.1"/>
    <property type="molecule type" value="Genomic_DNA"/>
</dbReference>
<name>A0A0H5DQ06_9BACT</name>
<dbReference type="OrthoDB" id="1495058at2"/>
<gene>
    <name evidence="2" type="ORF">ELAC_0233</name>
</gene>
<sequence>MSINTHSTQVSTPSFPPDFIPYGVVVPNQPGPAPGHVAIAQTLLNLDPQSSEAPPPDALQSRSFTQIASTLPQETEMNQLSQEERDQIWVTEPKVTFDAQRNVKKVIVTKNSKEWARGTFVDDVIVKSTPKDYIADGENTEFYDENGNFICGIAYGVNVEMGAMKKLAPLANSSAQRGAAGGLIVDIEAAKEKLKSDGYHDIDVVGDGWALRYRKNEGKGQYSTFANRHYSTAYGVTGSAKSYIVDKVAPTKASGLQTLQPYFRLLTQCFMNQFSAQTLSHLQRMKECEGHYFFQPSTCFSSLVVNCHEINEKGEEIKNSRAAIHLDESHHPDAYEVMLTLKENIDGGDLYLPEYGILLKLKDRSVTCFNATLQKHTVTKIERENVYKSACRVTALAYMKGFSENALAMAKVHAKERLLVAAAAGSCSCHTAAGGWFCASGCGSKQSAPLAINEPASKHTNSRTTPIHNHRPGCPAAAGSWRCASGCGSKQSVPRAINEASSKRTHSGTTPIHGHRPGFGWSL</sequence>